<gene>
    <name evidence="1" type="ORF">LCGC14_2847750</name>
</gene>
<sequence>MTVYHLTNGLSETNPEMFDMLQGEAEYLSGLPDLEGLLEDEAAEEPTCLARPRTGAICPSCSGDGLFKRPTPYTVDGKPICFRCRGSGRI</sequence>
<accession>A0A0F8YW25</accession>
<dbReference type="AlphaFoldDB" id="A0A0F8YW25"/>
<dbReference type="EMBL" id="LAZR01054683">
    <property type="protein sequence ID" value="KKK78020.1"/>
    <property type="molecule type" value="Genomic_DNA"/>
</dbReference>
<evidence type="ECO:0000313" key="1">
    <source>
        <dbReference type="EMBL" id="KKK78020.1"/>
    </source>
</evidence>
<comment type="caution">
    <text evidence="1">The sequence shown here is derived from an EMBL/GenBank/DDBJ whole genome shotgun (WGS) entry which is preliminary data.</text>
</comment>
<protein>
    <submittedName>
        <fullName evidence="1">Uncharacterized protein</fullName>
    </submittedName>
</protein>
<reference evidence="1" key="1">
    <citation type="journal article" date="2015" name="Nature">
        <title>Complex archaea that bridge the gap between prokaryotes and eukaryotes.</title>
        <authorList>
            <person name="Spang A."/>
            <person name="Saw J.H."/>
            <person name="Jorgensen S.L."/>
            <person name="Zaremba-Niedzwiedzka K."/>
            <person name="Martijn J."/>
            <person name="Lind A.E."/>
            <person name="van Eijk R."/>
            <person name="Schleper C."/>
            <person name="Guy L."/>
            <person name="Ettema T.J."/>
        </authorList>
    </citation>
    <scope>NUCLEOTIDE SEQUENCE</scope>
</reference>
<name>A0A0F8YW25_9ZZZZ</name>
<proteinExistence type="predicted"/>
<organism evidence="1">
    <name type="scientific">marine sediment metagenome</name>
    <dbReference type="NCBI Taxonomy" id="412755"/>
    <lineage>
        <taxon>unclassified sequences</taxon>
        <taxon>metagenomes</taxon>
        <taxon>ecological metagenomes</taxon>
    </lineage>
</organism>